<evidence type="ECO:0000256" key="2">
    <source>
        <dbReference type="PROSITE-ProRule" id="PRU00169"/>
    </source>
</evidence>
<evidence type="ECO:0000313" key="5">
    <source>
        <dbReference type="Proteomes" id="UP000033428"/>
    </source>
</evidence>
<dbReference type="InterPro" id="IPR050595">
    <property type="entry name" value="Bact_response_regulator"/>
</dbReference>
<dbReference type="AlphaFoldDB" id="A0A0F0CX12"/>
<dbReference type="SMART" id="SM00448">
    <property type="entry name" value="REC"/>
    <property type="match status" value="1"/>
</dbReference>
<keyword evidence="5" id="KW-1185">Reference proteome</keyword>
<dbReference type="PANTHER" id="PTHR44591:SF3">
    <property type="entry name" value="RESPONSE REGULATORY DOMAIN-CONTAINING PROTEIN"/>
    <property type="match status" value="1"/>
</dbReference>
<accession>A0A0F0CX12</accession>
<feature type="modified residue" description="4-aspartylphosphate" evidence="2">
    <location>
        <position position="54"/>
    </location>
</feature>
<dbReference type="PANTHER" id="PTHR44591">
    <property type="entry name" value="STRESS RESPONSE REGULATOR PROTEIN 1"/>
    <property type="match status" value="1"/>
</dbReference>
<evidence type="ECO:0000256" key="1">
    <source>
        <dbReference type="ARBA" id="ARBA00022553"/>
    </source>
</evidence>
<dbReference type="SUPFAM" id="SSF52172">
    <property type="entry name" value="CheY-like"/>
    <property type="match status" value="1"/>
</dbReference>
<dbReference type="Gene3D" id="3.40.50.2300">
    <property type="match status" value="1"/>
</dbReference>
<protein>
    <submittedName>
        <fullName evidence="4">Two-component response regulator</fullName>
    </submittedName>
</protein>
<dbReference type="InterPro" id="IPR001789">
    <property type="entry name" value="Sig_transdc_resp-reg_receiver"/>
</dbReference>
<sequence>MTKKRILVIDDNESLLKMLKISLNNAGYESEILSDPFKAEQYIETFKPELLLIDIFMPGRSGFNIVEDFNAKGIYKKIPKIFLTGLDDDIEKMTAMGIGVTSYITKPFKIQDLIDCIKNIFLKSLGDSEKALKD</sequence>
<dbReference type="EMBL" id="JYNY01000032">
    <property type="protein sequence ID" value="KJJ85990.1"/>
    <property type="molecule type" value="Genomic_DNA"/>
</dbReference>
<proteinExistence type="predicted"/>
<keyword evidence="1 2" id="KW-0597">Phosphoprotein</keyword>
<name>A0A0F0CX12_9BACT</name>
<reference evidence="4 5" key="1">
    <citation type="submission" date="2015-02" db="EMBL/GenBank/DDBJ databases">
        <title>Single-cell genomics of uncultivated deep-branching MTB reveals a conserved set of magnetosome genes.</title>
        <authorList>
            <person name="Kolinko S."/>
            <person name="Richter M."/>
            <person name="Glockner F.O."/>
            <person name="Brachmann A."/>
            <person name="Schuler D."/>
        </authorList>
    </citation>
    <scope>NUCLEOTIDE SEQUENCE [LARGE SCALE GENOMIC DNA]</scope>
    <source>
        <strain evidence="4">SKK-01</strain>
    </source>
</reference>
<evidence type="ECO:0000313" key="4">
    <source>
        <dbReference type="EMBL" id="KJJ85990.1"/>
    </source>
</evidence>
<dbReference type="GO" id="GO:0000160">
    <property type="term" value="P:phosphorelay signal transduction system"/>
    <property type="evidence" value="ECO:0007669"/>
    <property type="project" value="InterPro"/>
</dbReference>
<dbReference type="InterPro" id="IPR011006">
    <property type="entry name" value="CheY-like_superfamily"/>
</dbReference>
<feature type="domain" description="Response regulatory" evidence="3">
    <location>
        <begin position="5"/>
        <end position="121"/>
    </location>
</feature>
<organism evidence="4 5">
    <name type="scientific">Candidatus Omnitrophus magneticus</name>
    <dbReference type="NCBI Taxonomy" id="1609969"/>
    <lineage>
        <taxon>Bacteria</taxon>
        <taxon>Pseudomonadati</taxon>
        <taxon>Candidatus Omnitrophota</taxon>
        <taxon>Candidatus Omnitrophus</taxon>
    </lineage>
</organism>
<comment type="caution">
    <text evidence="4">The sequence shown here is derived from an EMBL/GenBank/DDBJ whole genome shotgun (WGS) entry which is preliminary data.</text>
</comment>
<evidence type="ECO:0000259" key="3">
    <source>
        <dbReference type="PROSITE" id="PS50110"/>
    </source>
</evidence>
<dbReference type="PROSITE" id="PS50110">
    <property type="entry name" value="RESPONSE_REGULATORY"/>
    <property type="match status" value="1"/>
</dbReference>
<gene>
    <name evidence="4" type="ORF">OMAG_000174</name>
</gene>
<dbReference type="Pfam" id="PF00072">
    <property type="entry name" value="Response_reg"/>
    <property type="match status" value="1"/>
</dbReference>
<dbReference type="Proteomes" id="UP000033428">
    <property type="component" value="Unassembled WGS sequence"/>
</dbReference>